<evidence type="ECO:0000313" key="2">
    <source>
        <dbReference type="EMBL" id="GGC63377.1"/>
    </source>
</evidence>
<dbReference type="RefSeq" id="WP_155821796.1">
    <property type="nucleotide sequence ID" value="NZ_BMCI01000004.1"/>
</dbReference>
<protein>
    <recommendedName>
        <fullName evidence="4">Lipoprotein</fullName>
    </recommendedName>
</protein>
<dbReference type="EMBL" id="BMCI01000004">
    <property type="protein sequence ID" value="GGC63377.1"/>
    <property type="molecule type" value="Genomic_DNA"/>
</dbReference>
<dbReference type="PROSITE" id="PS51257">
    <property type="entry name" value="PROKAR_LIPOPROTEIN"/>
    <property type="match status" value="1"/>
</dbReference>
<comment type="caution">
    <text evidence="2">The sequence shown here is derived from an EMBL/GenBank/DDBJ whole genome shotgun (WGS) entry which is preliminary data.</text>
</comment>
<feature type="compositionally biased region" description="Low complexity" evidence="1">
    <location>
        <begin position="36"/>
        <end position="63"/>
    </location>
</feature>
<reference evidence="2" key="1">
    <citation type="journal article" date="2014" name="Int. J. Syst. Evol. Microbiol.">
        <title>Complete genome sequence of Corynebacterium casei LMG S-19264T (=DSM 44701T), isolated from a smear-ripened cheese.</title>
        <authorList>
            <consortium name="US DOE Joint Genome Institute (JGI-PGF)"/>
            <person name="Walter F."/>
            <person name="Albersmeier A."/>
            <person name="Kalinowski J."/>
            <person name="Ruckert C."/>
        </authorList>
    </citation>
    <scope>NUCLEOTIDE SEQUENCE</scope>
    <source>
        <strain evidence="2">CCM 7217</strain>
    </source>
</reference>
<feature type="region of interest" description="Disordered" evidence="1">
    <location>
        <begin position="133"/>
        <end position="168"/>
    </location>
</feature>
<reference evidence="2" key="2">
    <citation type="submission" date="2020-09" db="EMBL/GenBank/DDBJ databases">
        <authorList>
            <person name="Sun Q."/>
            <person name="Sedlacek I."/>
        </authorList>
    </citation>
    <scope>NUCLEOTIDE SEQUENCE</scope>
    <source>
        <strain evidence="2">CCM 7217</strain>
    </source>
</reference>
<organism evidence="2 3">
    <name type="scientific">Haloferax sulfurifontis</name>
    <dbReference type="NCBI Taxonomy" id="255616"/>
    <lineage>
        <taxon>Archaea</taxon>
        <taxon>Methanobacteriati</taxon>
        <taxon>Methanobacteriota</taxon>
        <taxon>Stenosarchaea group</taxon>
        <taxon>Halobacteria</taxon>
        <taxon>Halobacteriales</taxon>
        <taxon>Haloferacaceae</taxon>
        <taxon>Haloferax</taxon>
    </lineage>
</organism>
<gene>
    <name evidence="2" type="ORF">GCM10007209_26890</name>
</gene>
<feature type="compositionally biased region" description="Polar residues" evidence="1">
    <location>
        <begin position="201"/>
        <end position="213"/>
    </location>
</feature>
<evidence type="ECO:0008006" key="4">
    <source>
        <dbReference type="Google" id="ProtNLM"/>
    </source>
</evidence>
<name>A0A830E2M5_9EURY</name>
<dbReference type="AlphaFoldDB" id="A0A830E2M5"/>
<accession>A0A830E2M5</accession>
<evidence type="ECO:0000256" key="1">
    <source>
        <dbReference type="SAM" id="MobiDB-lite"/>
    </source>
</evidence>
<feature type="region of interest" description="Disordered" evidence="1">
    <location>
        <begin position="19"/>
        <end position="63"/>
    </location>
</feature>
<sequence>MKRRTFLTGMSGAIATVAGCAGSDSSSNPTEQNADTETPTETTTVATTTEQPETETQAPTTAADVAYEVKIIYDGEWQGSINAGGTTKSIDGTGTTTYEITGDPYLVSANAQKKGSGNDELTIQILQGGEVISEESTTAEHGLAQVTSQDSADISGDSNEDTETESSFSFKVTYSGDWRGSLMVGGSSRSIDGSGDESFSIDGSPNVISGNAQKQDDSDDKLTVQILENGEVVKESSTTAEYGLAQVSYSSF</sequence>
<evidence type="ECO:0000313" key="3">
    <source>
        <dbReference type="Proteomes" id="UP000646833"/>
    </source>
</evidence>
<feature type="compositionally biased region" description="Low complexity" evidence="1">
    <location>
        <begin position="185"/>
        <end position="198"/>
    </location>
</feature>
<feature type="compositionally biased region" description="Polar residues" evidence="1">
    <location>
        <begin position="23"/>
        <end position="35"/>
    </location>
</feature>
<dbReference type="Proteomes" id="UP000646833">
    <property type="component" value="Unassembled WGS sequence"/>
</dbReference>
<proteinExistence type="predicted"/>
<feature type="region of interest" description="Disordered" evidence="1">
    <location>
        <begin position="185"/>
        <end position="219"/>
    </location>
</feature>